<dbReference type="EMBL" id="CP093351">
    <property type="protein sequence ID" value="WOH14266.1"/>
    <property type="molecule type" value="Genomic_DNA"/>
</dbReference>
<evidence type="ECO:0000313" key="3">
    <source>
        <dbReference type="EMBL" id="WOH14266.1"/>
    </source>
</evidence>
<evidence type="ECO:0000313" key="4">
    <source>
        <dbReference type="Proteomes" id="UP000077755"/>
    </source>
</evidence>
<keyword evidence="1" id="KW-1133">Transmembrane helix</keyword>
<sequence>MIARKVWPVQAKPIVAHSRRHEIILAFRHRQRSVVSISTTWLLLVGGRTWMLMTLSHSR</sequence>
<proteinExistence type="predicted"/>
<keyword evidence="1" id="KW-0472">Membrane</keyword>
<dbReference type="Proteomes" id="UP000077755">
    <property type="component" value="Chromosome 9"/>
</dbReference>
<dbReference type="Gramene" id="KZM81730">
    <property type="protein sequence ID" value="KZM81730"/>
    <property type="gene ID" value="DCAR_029343"/>
</dbReference>
<keyword evidence="1" id="KW-0812">Transmembrane</keyword>
<evidence type="ECO:0000313" key="2">
    <source>
        <dbReference type="EMBL" id="KZM81730.1"/>
    </source>
</evidence>
<evidence type="ECO:0000256" key="1">
    <source>
        <dbReference type="SAM" id="Phobius"/>
    </source>
</evidence>
<reference evidence="3" key="2">
    <citation type="submission" date="2022-03" db="EMBL/GenBank/DDBJ databases">
        <title>Draft title - Genomic analysis of global carrot germplasm unveils the trajectory of domestication and the origin of high carotenoid orange carrot.</title>
        <authorList>
            <person name="Iorizzo M."/>
            <person name="Ellison S."/>
            <person name="Senalik D."/>
            <person name="Macko-Podgorni A."/>
            <person name="Grzebelus D."/>
            <person name="Bostan H."/>
            <person name="Rolling W."/>
            <person name="Curaba J."/>
            <person name="Simon P."/>
        </authorList>
    </citation>
    <scope>NUCLEOTIDE SEQUENCE</scope>
    <source>
        <tissue evidence="3">Leaf</tissue>
    </source>
</reference>
<gene>
    <name evidence="2" type="ORF">DCAR_029343</name>
    <name evidence="3" type="ORF">DCAR_0933785</name>
</gene>
<keyword evidence="4" id="KW-1185">Reference proteome</keyword>
<protein>
    <submittedName>
        <fullName evidence="2">Uncharacterized protein</fullName>
    </submittedName>
</protein>
<dbReference type="AlphaFoldDB" id="A0A175YEQ9"/>
<accession>A0A175YEQ9</accession>
<organism evidence="2">
    <name type="scientific">Daucus carota subsp. sativus</name>
    <name type="common">Carrot</name>
    <dbReference type="NCBI Taxonomy" id="79200"/>
    <lineage>
        <taxon>Eukaryota</taxon>
        <taxon>Viridiplantae</taxon>
        <taxon>Streptophyta</taxon>
        <taxon>Embryophyta</taxon>
        <taxon>Tracheophyta</taxon>
        <taxon>Spermatophyta</taxon>
        <taxon>Magnoliopsida</taxon>
        <taxon>eudicotyledons</taxon>
        <taxon>Gunneridae</taxon>
        <taxon>Pentapetalae</taxon>
        <taxon>asterids</taxon>
        <taxon>campanulids</taxon>
        <taxon>Apiales</taxon>
        <taxon>Apiaceae</taxon>
        <taxon>Apioideae</taxon>
        <taxon>Scandiceae</taxon>
        <taxon>Daucinae</taxon>
        <taxon>Daucus</taxon>
        <taxon>Daucus sect. Daucus</taxon>
    </lineage>
</organism>
<dbReference type="EMBL" id="LNRQ01000009">
    <property type="protein sequence ID" value="KZM81730.1"/>
    <property type="molecule type" value="Genomic_DNA"/>
</dbReference>
<name>A0A175YEQ9_DAUCS</name>
<reference evidence="2" key="1">
    <citation type="journal article" date="2016" name="Nat. Genet.">
        <title>A high-quality carrot genome assembly provides new insights into carotenoid accumulation and asterid genome evolution.</title>
        <authorList>
            <person name="Iorizzo M."/>
            <person name="Ellison S."/>
            <person name="Senalik D."/>
            <person name="Zeng P."/>
            <person name="Satapoomin P."/>
            <person name="Huang J."/>
            <person name="Bowman M."/>
            <person name="Iovene M."/>
            <person name="Sanseverino W."/>
            <person name="Cavagnaro P."/>
            <person name="Yildiz M."/>
            <person name="Macko-Podgorni A."/>
            <person name="Moranska E."/>
            <person name="Grzebelus E."/>
            <person name="Grzebelus D."/>
            <person name="Ashrafi H."/>
            <person name="Zheng Z."/>
            <person name="Cheng S."/>
            <person name="Spooner D."/>
            <person name="Van Deynze A."/>
            <person name="Simon P."/>
        </authorList>
    </citation>
    <scope>NUCLEOTIDE SEQUENCE [LARGE SCALE GENOMIC DNA]</scope>
    <source>
        <tissue evidence="2">Leaf</tissue>
    </source>
</reference>
<feature type="transmembrane region" description="Helical" evidence="1">
    <location>
        <begin position="34"/>
        <end position="53"/>
    </location>
</feature>